<dbReference type="InterPro" id="IPR036291">
    <property type="entry name" value="NAD(P)-bd_dom_sf"/>
</dbReference>
<dbReference type="Gene3D" id="3.40.50.720">
    <property type="entry name" value="NAD(P)-binding Rossmann-like Domain"/>
    <property type="match status" value="1"/>
</dbReference>
<organism evidence="3 4">
    <name type="scientific">Dietzia timorensis</name>
    <dbReference type="NCBI Taxonomy" id="499555"/>
    <lineage>
        <taxon>Bacteria</taxon>
        <taxon>Bacillati</taxon>
        <taxon>Actinomycetota</taxon>
        <taxon>Actinomycetes</taxon>
        <taxon>Mycobacteriales</taxon>
        <taxon>Dietziaceae</taxon>
        <taxon>Dietzia</taxon>
    </lineage>
</organism>
<feature type="domain" description="Saccharopine dehydrogenase NADP binding" evidence="2">
    <location>
        <begin position="8"/>
        <end position="136"/>
    </location>
</feature>
<evidence type="ECO:0000313" key="4">
    <source>
        <dbReference type="Proteomes" id="UP000186104"/>
    </source>
</evidence>
<dbReference type="AlphaFoldDB" id="A0A173LID7"/>
<dbReference type="InterPro" id="IPR005097">
    <property type="entry name" value="Sacchrp_dh_NADP-bd"/>
</dbReference>
<evidence type="ECO:0000256" key="1">
    <source>
        <dbReference type="SAM" id="MobiDB-lite"/>
    </source>
</evidence>
<dbReference type="OrthoDB" id="4369409at2"/>
<protein>
    <submittedName>
        <fullName evidence="3">Putative trans-acting enoyl reductase</fullName>
    </submittedName>
</protein>
<dbReference type="SUPFAM" id="SSF51735">
    <property type="entry name" value="NAD(P)-binding Rossmann-fold domains"/>
    <property type="match status" value="1"/>
</dbReference>
<dbReference type="PANTHER" id="PTHR12286:SF5">
    <property type="entry name" value="SACCHAROPINE DEHYDROGENASE-LIKE OXIDOREDUCTASE"/>
    <property type="match status" value="1"/>
</dbReference>
<dbReference type="EMBL" id="CP015961">
    <property type="protein sequence ID" value="ANI91663.1"/>
    <property type="molecule type" value="Genomic_DNA"/>
</dbReference>
<dbReference type="KEGG" id="dtm:BJL86_0869"/>
<accession>A0A173LID7</accession>
<dbReference type="Proteomes" id="UP000186104">
    <property type="component" value="Chromosome"/>
</dbReference>
<feature type="region of interest" description="Disordered" evidence="1">
    <location>
        <begin position="205"/>
        <end position="234"/>
    </location>
</feature>
<gene>
    <name evidence="3" type="ORF">BJL86_0869</name>
</gene>
<dbReference type="RefSeq" id="WP_067473456.1">
    <property type="nucleotide sequence ID" value="NZ_CP015961.1"/>
</dbReference>
<keyword evidence="4" id="KW-1185">Reference proteome</keyword>
<sequence>MNDREFDVIVFGATGFVGKLTAAYLAEHAPVGTRIALAGRTRSKLETVRAELPAAAAQWPLVSADADSAEELGAMAARTRVVCTTVGPYLRYGEKLVAACAEEGTDYVDLTGEVPFVRTTIDKFDSIAKESGARIVHACGFDSVPSDIGAFALHKRVEADGAGQMGDTTMIVRSFRGGISGGTIDSMRVIARQATDSDVRKVLGNPHALSSAGAPKSSGGERLREPSDLAPVDASKVDRSLTGTLAPFFMASSNTRIVRRSNAVLGGAYGEKFRYGEAMYVGETPVVSTIAASAVAAVTAGFFGLMAVKPLAPLVDRVLPKPGDGPSESARDNGHFTTKTYTTTSTGKRYVATFHSDGDPGYKATARMLGESALTLALDRDALPKRAGILTPASAMGDALISRLTSAGVEIDTDELSA</sequence>
<dbReference type="STRING" id="499555.BJL86_0869"/>
<evidence type="ECO:0000313" key="3">
    <source>
        <dbReference type="EMBL" id="ANI91663.1"/>
    </source>
</evidence>
<proteinExistence type="predicted"/>
<name>A0A173LID7_9ACTN</name>
<dbReference type="PANTHER" id="PTHR12286">
    <property type="entry name" value="SACCHAROPINE DEHYDROGENASE-LIKE OXIDOREDUCTASE"/>
    <property type="match status" value="1"/>
</dbReference>
<dbReference type="InterPro" id="IPR051276">
    <property type="entry name" value="Saccharopine_DH-like_oxidrdct"/>
</dbReference>
<evidence type="ECO:0000259" key="2">
    <source>
        <dbReference type="Pfam" id="PF03435"/>
    </source>
</evidence>
<dbReference type="GO" id="GO:0009247">
    <property type="term" value="P:glycolipid biosynthetic process"/>
    <property type="evidence" value="ECO:0007669"/>
    <property type="project" value="TreeGrafter"/>
</dbReference>
<dbReference type="GO" id="GO:0005886">
    <property type="term" value="C:plasma membrane"/>
    <property type="evidence" value="ECO:0007669"/>
    <property type="project" value="TreeGrafter"/>
</dbReference>
<dbReference type="Pfam" id="PF03435">
    <property type="entry name" value="Sacchrp_dh_NADP"/>
    <property type="match status" value="1"/>
</dbReference>
<reference evidence="3 4" key="1">
    <citation type="submission" date="2016-06" db="EMBL/GenBank/DDBJ databases">
        <title>Complete genome sequence of a saline-alkali tolerant type strain Dietzia timorensis ID05-A0528T.</title>
        <authorList>
            <person name="Wu X."/>
        </authorList>
    </citation>
    <scope>NUCLEOTIDE SEQUENCE [LARGE SCALE GENOMIC DNA]</scope>
    <source>
        <strain evidence="3 4">ID05-A0528</strain>
    </source>
</reference>